<protein>
    <recommendedName>
        <fullName evidence="9">Nucleotide-diphospho-sugar transferase domain-containing protein</fullName>
    </recommendedName>
</protein>
<evidence type="ECO:0000256" key="4">
    <source>
        <dbReference type="ARBA" id="ARBA00022723"/>
    </source>
</evidence>
<comment type="similarity">
    <text evidence="1">Belongs to the glycosyltransferase 8 family.</text>
</comment>
<feature type="signal peptide" evidence="5">
    <location>
        <begin position="1"/>
        <end position="22"/>
    </location>
</feature>
<dbReference type="OrthoDB" id="411524at2759"/>
<evidence type="ECO:0000256" key="2">
    <source>
        <dbReference type="ARBA" id="ARBA00022676"/>
    </source>
</evidence>
<evidence type="ECO:0008006" key="9">
    <source>
        <dbReference type="Google" id="ProtNLM"/>
    </source>
</evidence>
<keyword evidence="2" id="KW-0328">Glycosyltransferase</keyword>
<proteinExistence type="inferred from homology"/>
<dbReference type="InterPro" id="IPR050748">
    <property type="entry name" value="Glycosyltrans_8_dom-fam"/>
</dbReference>
<evidence type="ECO:0000313" key="7">
    <source>
        <dbReference type="EMBL" id="CAH0372707.1"/>
    </source>
</evidence>
<keyword evidence="5" id="KW-0732">Signal</keyword>
<dbReference type="EMBL" id="HBIW01022470">
    <property type="protein sequence ID" value="CAE0703918.1"/>
    <property type="molecule type" value="Transcribed_RNA"/>
</dbReference>
<keyword evidence="3" id="KW-0808">Transferase</keyword>
<dbReference type="GO" id="GO:0016757">
    <property type="term" value="F:glycosyltransferase activity"/>
    <property type="evidence" value="ECO:0007669"/>
    <property type="project" value="UniProtKB-KW"/>
</dbReference>
<dbReference type="GO" id="GO:0005794">
    <property type="term" value="C:Golgi apparatus"/>
    <property type="evidence" value="ECO:0007669"/>
    <property type="project" value="TreeGrafter"/>
</dbReference>
<dbReference type="InterPro" id="IPR002495">
    <property type="entry name" value="Glyco_trans_8"/>
</dbReference>
<evidence type="ECO:0000313" key="8">
    <source>
        <dbReference type="Proteomes" id="UP000789595"/>
    </source>
</evidence>
<dbReference type="InterPro" id="IPR029044">
    <property type="entry name" value="Nucleotide-diphossugar_trans"/>
</dbReference>
<name>A0A7S4EC28_9STRA</name>
<accession>A0A7S4EC28</accession>
<feature type="chain" id="PRO_5036404062" description="Nucleotide-diphospho-sugar transferase domain-containing protein" evidence="5">
    <location>
        <begin position="23"/>
        <end position="665"/>
    </location>
</feature>
<keyword evidence="4" id="KW-0479">Metal-binding</keyword>
<evidence type="ECO:0000256" key="5">
    <source>
        <dbReference type="SAM" id="SignalP"/>
    </source>
</evidence>
<sequence>MAQKPVLVSFLLLVFVVTLGSSWRDAMTMCQEVHVEPRNEMHLVYAIEASSANEQQQQLDLLTQSAWSAFSVGCDALRCRRRLHAHVFYWRIPKHALEDSLAPLIFRGFRISTHETDFDSAVTRQRKVWGYRGHEKSLQQKLMHAANYYRFYAPSLLRERYSAELFLYLDTDVLFMRPGLDGLFSSTTPIPIVSAGVQRLQTCRMDRMLLLNDPRLAGLGLRPDDPCLTDSVMLVNISAWIAANTTQRVEMYLAQNAVKKLWHLGSMPPLMIVLAGKWAQLPGIADGKGSNCGSVGRYRGSLLVHPFRERCLSLPVPPRPRLCAAFRPGSSLTGSMRIAHMHSTALARLLGVELLHGHDMCDVVLALGHVPRTTNPKSVRIVFKPSNTEATTLNEADRSAIMVSDNGFIDAMWRAKGQASIRLQLVEDVRPVGVMHKVRPIAFGPGEARVPLLCYHGNHMHIQSLLPVLGDIRNPFKLRVLVEPRATKALAKQVDALEWRAGMVDFVAYDPRKIYQHLAECDLGLAPSEVAPAGDVGQVARQTAPSFVQVDEQPEDMVKRCKRTSNAGRAFVFMQLGVPAIVDACPESVLFSSFNEKPTVLVSYRHAAWSQLIADVLADPWLRRELSSNSHAFAVRHLTTRAQATKLLHRVGCTSLIANHSDDVI</sequence>
<dbReference type="AlphaFoldDB" id="A0A7S4EC28"/>
<reference evidence="6" key="1">
    <citation type="submission" date="2021-01" db="EMBL/GenBank/DDBJ databases">
        <authorList>
            <person name="Corre E."/>
            <person name="Pelletier E."/>
            <person name="Niang G."/>
            <person name="Scheremetjew M."/>
            <person name="Finn R."/>
            <person name="Kale V."/>
            <person name="Holt S."/>
            <person name="Cochrane G."/>
            <person name="Meng A."/>
            <person name="Brown T."/>
            <person name="Cohen L."/>
        </authorList>
    </citation>
    <scope>NUCLEOTIDE SEQUENCE</scope>
    <source>
        <strain evidence="6">CCMP1756</strain>
    </source>
</reference>
<dbReference type="Pfam" id="PF01501">
    <property type="entry name" value="Glyco_transf_8"/>
    <property type="match status" value="1"/>
</dbReference>
<reference evidence="7" key="2">
    <citation type="submission" date="2021-11" db="EMBL/GenBank/DDBJ databases">
        <authorList>
            <consortium name="Genoscope - CEA"/>
            <person name="William W."/>
        </authorList>
    </citation>
    <scope>NUCLEOTIDE SEQUENCE</scope>
</reference>
<dbReference type="SUPFAM" id="SSF53448">
    <property type="entry name" value="Nucleotide-diphospho-sugar transferases"/>
    <property type="match status" value="1"/>
</dbReference>
<evidence type="ECO:0000313" key="6">
    <source>
        <dbReference type="EMBL" id="CAE0703918.1"/>
    </source>
</evidence>
<dbReference type="PANTHER" id="PTHR13778">
    <property type="entry name" value="GLYCOSYLTRANSFERASE 8 DOMAIN-CONTAINING PROTEIN"/>
    <property type="match status" value="1"/>
</dbReference>
<dbReference type="Proteomes" id="UP000789595">
    <property type="component" value="Unassembled WGS sequence"/>
</dbReference>
<dbReference type="GO" id="GO:0046872">
    <property type="term" value="F:metal ion binding"/>
    <property type="evidence" value="ECO:0007669"/>
    <property type="project" value="UniProtKB-KW"/>
</dbReference>
<organism evidence="6">
    <name type="scientific">Pelagomonas calceolata</name>
    <dbReference type="NCBI Taxonomy" id="35677"/>
    <lineage>
        <taxon>Eukaryota</taxon>
        <taxon>Sar</taxon>
        <taxon>Stramenopiles</taxon>
        <taxon>Ochrophyta</taxon>
        <taxon>Pelagophyceae</taxon>
        <taxon>Pelagomonadales</taxon>
        <taxon>Pelagomonadaceae</taxon>
        <taxon>Pelagomonas</taxon>
    </lineage>
</organism>
<evidence type="ECO:0000256" key="3">
    <source>
        <dbReference type="ARBA" id="ARBA00022679"/>
    </source>
</evidence>
<keyword evidence="8" id="KW-1185">Reference proteome</keyword>
<gene>
    <name evidence="6" type="ORF">PCAL00307_LOCUS19366</name>
    <name evidence="7" type="ORF">PECAL_3P27220</name>
</gene>
<evidence type="ECO:0000256" key="1">
    <source>
        <dbReference type="ARBA" id="ARBA00006351"/>
    </source>
</evidence>
<dbReference type="Gene3D" id="3.90.550.10">
    <property type="entry name" value="Spore Coat Polysaccharide Biosynthesis Protein SpsA, Chain A"/>
    <property type="match status" value="1"/>
</dbReference>
<dbReference type="PANTHER" id="PTHR13778:SF47">
    <property type="entry name" value="LIPOPOLYSACCHARIDE 1,3-GALACTOSYLTRANSFERASE"/>
    <property type="match status" value="1"/>
</dbReference>
<dbReference type="EMBL" id="CAKKNE010000003">
    <property type="protein sequence ID" value="CAH0372707.1"/>
    <property type="molecule type" value="Genomic_DNA"/>
</dbReference>